<accession>A0A1I0LTK7</accession>
<evidence type="ECO:0000313" key="2">
    <source>
        <dbReference type="EMBL" id="SEU46442.1"/>
    </source>
</evidence>
<protein>
    <submittedName>
        <fullName evidence="2">Uncharacterized protein</fullName>
    </submittedName>
</protein>
<keyword evidence="1" id="KW-0472">Membrane</keyword>
<keyword evidence="1" id="KW-0812">Transmembrane</keyword>
<evidence type="ECO:0000313" key="3">
    <source>
        <dbReference type="Proteomes" id="UP000199361"/>
    </source>
</evidence>
<feature type="transmembrane region" description="Helical" evidence="1">
    <location>
        <begin position="20"/>
        <end position="39"/>
    </location>
</feature>
<proteinExistence type="predicted"/>
<keyword evidence="1" id="KW-1133">Transmembrane helix</keyword>
<sequence>MRRCTLGRLAIYIEPRDLWVGIYIAPAAVYVLPFPMLVFRWTRRTR</sequence>
<dbReference type="Proteomes" id="UP000199361">
    <property type="component" value="Unassembled WGS sequence"/>
</dbReference>
<keyword evidence="3" id="KW-1185">Reference proteome</keyword>
<dbReference type="STRING" id="568860.SAMN05421811_12735"/>
<evidence type="ECO:0000256" key="1">
    <source>
        <dbReference type="SAM" id="Phobius"/>
    </source>
</evidence>
<dbReference type="EMBL" id="FOHX01000027">
    <property type="protein sequence ID" value="SEU46442.1"/>
    <property type="molecule type" value="Genomic_DNA"/>
</dbReference>
<gene>
    <name evidence="2" type="ORF">SAMN05421811_12735</name>
</gene>
<name>A0A1I0LTK7_9ACTN</name>
<dbReference type="AlphaFoldDB" id="A0A1I0LTK7"/>
<reference evidence="2 3" key="1">
    <citation type="submission" date="2016-10" db="EMBL/GenBank/DDBJ databases">
        <authorList>
            <person name="de Groot N.N."/>
        </authorList>
    </citation>
    <scope>NUCLEOTIDE SEQUENCE [LARGE SCALE GENOMIC DNA]</scope>
    <source>
        <strain evidence="2 3">CGMCC 4.5598</strain>
    </source>
</reference>
<organism evidence="2 3">
    <name type="scientific">Nonomuraea wenchangensis</name>
    <dbReference type="NCBI Taxonomy" id="568860"/>
    <lineage>
        <taxon>Bacteria</taxon>
        <taxon>Bacillati</taxon>
        <taxon>Actinomycetota</taxon>
        <taxon>Actinomycetes</taxon>
        <taxon>Streptosporangiales</taxon>
        <taxon>Streptosporangiaceae</taxon>
        <taxon>Nonomuraea</taxon>
    </lineage>
</organism>